<sequence>MSSAEDKIKGNTNEAVGKIKQGVGEATGNGSMKREGQRQEVKGDAQQLKGDVKDTVKGRVDRA</sequence>
<dbReference type="Gene3D" id="1.10.1470.10">
    <property type="entry name" value="YjbJ"/>
    <property type="match status" value="1"/>
</dbReference>
<name>A0ABR5YWX3_9GAMM</name>
<dbReference type="RefSeq" id="WP_181069395.1">
    <property type="nucleotide sequence ID" value="NZ_JAAMRF010000002.1"/>
</dbReference>
<keyword evidence="5" id="KW-1185">Reference proteome</keyword>
<accession>A0ABR5YWX3</accession>
<proteinExistence type="inferred from homology"/>
<dbReference type="SUPFAM" id="SSF69047">
    <property type="entry name" value="Hypothetical protein YjbJ"/>
    <property type="match status" value="1"/>
</dbReference>
<organism evidence="4 5">
    <name type="scientific">Stutzerimonas azotifigens</name>
    <dbReference type="NCBI Taxonomy" id="291995"/>
    <lineage>
        <taxon>Bacteria</taxon>
        <taxon>Pseudomonadati</taxon>
        <taxon>Pseudomonadota</taxon>
        <taxon>Gammaproteobacteria</taxon>
        <taxon>Pseudomonadales</taxon>
        <taxon>Pseudomonadaceae</taxon>
        <taxon>Stutzerimonas</taxon>
    </lineage>
</organism>
<evidence type="ECO:0000313" key="5">
    <source>
        <dbReference type="Proteomes" id="UP000786387"/>
    </source>
</evidence>
<evidence type="ECO:0000256" key="1">
    <source>
        <dbReference type="ARBA" id="ARBA00009129"/>
    </source>
</evidence>
<reference evidence="4 5" key="1">
    <citation type="submission" date="2020-02" db="EMBL/GenBank/DDBJ databases">
        <title>Synteny-based analysis reveals conserved mechanism for high triclosan tolerance in Pseudomonas, as well as instances of horizontal transfer.</title>
        <authorList>
            <person name="Mcfarland A.G."/>
            <person name="Bertucci H.K."/>
            <person name="Litmann E."/>
            <person name="Shen J."/>
            <person name="Huttenhower C."/>
            <person name="Hartmann E.M."/>
        </authorList>
    </citation>
    <scope>NUCLEOTIDE SEQUENCE [LARGE SCALE GENOMIC DNA]</scope>
    <source>
        <strain evidence="4 5">115A1</strain>
    </source>
</reference>
<evidence type="ECO:0000313" key="4">
    <source>
        <dbReference type="EMBL" id="MBA1272431.1"/>
    </source>
</evidence>
<dbReference type="InterPro" id="IPR008462">
    <property type="entry name" value="CsbD"/>
</dbReference>
<comment type="caution">
    <text evidence="4">The sequence shown here is derived from an EMBL/GenBank/DDBJ whole genome shotgun (WGS) entry which is preliminary data.</text>
</comment>
<comment type="similarity">
    <text evidence="1">Belongs to the UPF0337 (CsbD) family.</text>
</comment>
<evidence type="ECO:0000259" key="3">
    <source>
        <dbReference type="Pfam" id="PF05532"/>
    </source>
</evidence>
<dbReference type="InterPro" id="IPR036629">
    <property type="entry name" value="YjbJ_sf"/>
</dbReference>
<dbReference type="Proteomes" id="UP000786387">
    <property type="component" value="Unassembled WGS sequence"/>
</dbReference>
<feature type="region of interest" description="Disordered" evidence="2">
    <location>
        <begin position="1"/>
        <end position="63"/>
    </location>
</feature>
<dbReference type="Pfam" id="PF05532">
    <property type="entry name" value="CsbD"/>
    <property type="match status" value="1"/>
</dbReference>
<protein>
    <submittedName>
        <fullName evidence="4">CsbD family protein</fullName>
    </submittedName>
</protein>
<feature type="compositionally biased region" description="Basic and acidic residues" evidence="2">
    <location>
        <begin position="50"/>
        <end position="63"/>
    </location>
</feature>
<dbReference type="EMBL" id="JAAMRF010000002">
    <property type="protein sequence ID" value="MBA1272431.1"/>
    <property type="molecule type" value="Genomic_DNA"/>
</dbReference>
<feature type="domain" description="CsbD-like" evidence="3">
    <location>
        <begin position="6"/>
        <end position="57"/>
    </location>
</feature>
<feature type="compositionally biased region" description="Basic and acidic residues" evidence="2">
    <location>
        <begin position="32"/>
        <end position="43"/>
    </location>
</feature>
<gene>
    <name evidence="4" type="ORF">G7026_03570</name>
</gene>
<evidence type="ECO:0000256" key="2">
    <source>
        <dbReference type="SAM" id="MobiDB-lite"/>
    </source>
</evidence>